<sequence>MYLGYGAYHKLRLSKASNLEAFIVHNTTSTTTSITTTLRTTMPTTEEGVHRIGDHELYTKSWLPDQPALAKLIFIHGFNDHINRYYDLFPSLAARGISVHGFDQRGWGQSVKSSSHAGLTGPTPLVISDIVSFIETHLPSPIPVFAMGHSMGGGEAMILASSPEHQELTASIRGWILESPFIAFPKGFEPSSVTVFFGRLAGRLLPRMKKLAPLPPENLSRDPAVVASLKEDKLLHDTGTLEGLSGMLDRTAALSQGKTTLNKGVRSLWLGHGTKDMGTCYEASRKWFEQQRDVEDKEFKSYEGWYHQLHADLPDNRDVFAKDVGDWVLARVGEGDVGVKPSSKL</sequence>
<proteinExistence type="predicted"/>
<dbReference type="OrthoDB" id="5585464at2759"/>
<dbReference type="PANTHER" id="PTHR11614">
    <property type="entry name" value="PHOSPHOLIPASE-RELATED"/>
    <property type="match status" value="1"/>
</dbReference>
<dbReference type="InterPro" id="IPR022742">
    <property type="entry name" value="Hydrolase_4"/>
</dbReference>
<dbReference type="Gene3D" id="3.40.50.1820">
    <property type="entry name" value="alpha/beta hydrolase"/>
    <property type="match status" value="1"/>
</dbReference>
<feature type="domain" description="Serine aminopeptidase S33" evidence="1">
    <location>
        <begin position="68"/>
        <end position="312"/>
    </location>
</feature>
<name>A0A9N9LU01_9HELO</name>
<evidence type="ECO:0000259" key="1">
    <source>
        <dbReference type="Pfam" id="PF12146"/>
    </source>
</evidence>
<dbReference type="SUPFAM" id="SSF53474">
    <property type="entry name" value="alpha/beta-Hydrolases"/>
    <property type="match status" value="1"/>
</dbReference>
<dbReference type="InterPro" id="IPR051044">
    <property type="entry name" value="MAG_DAG_Lipase"/>
</dbReference>
<gene>
    <name evidence="2" type="ORF">HYALB_00010076</name>
</gene>
<dbReference type="Pfam" id="PF12146">
    <property type="entry name" value="Hydrolase_4"/>
    <property type="match status" value="1"/>
</dbReference>
<organism evidence="2 3">
    <name type="scientific">Hymenoscyphus albidus</name>
    <dbReference type="NCBI Taxonomy" id="595503"/>
    <lineage>
        <taxon>Eukaryota</taxon>
        <taxon>Fungi</taxon>
        <taxon>Dikarya</taxon>
        <taxon>Ascomycota</taxon>
        <taxon>Pezizomycotina</taxon>
        <taxon>Leotiomycetes</taxon>
        <taxon>Helotiales</taxon>
        <taxon>Helotiaceae</taxon>
        <taxon>Hymenoscyphus</taxon>
    </lineage>
</organism>
<accession>A0A9N9LU01</accession>
<dbReference type="FunFam" id="3.40.50.1820:FF:000255">
    <property type="entry name" value="Alpha/beta hydrolase, putative"/>
    <property type="match status" value="1"/>
</dbReference>
<keyword evidence="3" id="KW-1185">Reference proteome</keyword>
<comment type="caution">
    <text evidence="2">The sequence shown here is derived from an EMBL/GenBank/DDBJ whole genome shotgun (WGS) entry which is preliminary data.</text>
</comment>
<dbReference type="InterPro" id="IPR029058">
    <property type="entry name" value="AB_hydrolase_fold"/>
</dbReference>
<evidence type="ECO:0000313" key="3">
    <source>
        <dbReference type="Proteomes" id="UP000701801"/>
    </source>
</evidence>
<evidence type="ECO:0000313" key="2">
    <source>
        <dbReference type="EMBL" id="CAG8978532.1"/>
    </source>
</evidence>
<dbReference type="EMBL" id="CAJVRM010000263">
    <property type="protein sequence ID" value="CAG8978532.1"/>
    <property type="molecule type" value="Genomic_DNA"/>
</dbReference>
<dbReference type="AlphaFoldDB" id="A0A9N9LU01"/>
<reference evidence="2" key="1">
    <citation type="submission" date="2021-07" db="EMBL/GenBank/DDBJ databases">
        <authorList>
            <person name="Durling M."/>
        </authorList>
    </citation>
    <scope>NUCLEOTIDE SEQUENCE</scope>
</reference>
<protein>
    <recommendedName>
        <fullName evidence="1">Serine aminopeptidase S33 domain-containing protein</fullName>
    </recommendedName>
</protein>
<dbReference type="Proteomes" id="UP000701801">
    <property type="component" value="Unassembled WGS sequence"/>
</dbReference>